<dbReference type="Proteomes" id="UP000826271">
    <property type="component" value="Unassembled WGS sequence"/>
</dbReference>
<comment type="caution">
    <text evidence="3">The sequence shown here is derived from an EMBL/GenBank/DDBJ whole genome shotgun (WGS) entry which is preliminary data.</text>
</comment>
<gene>
    <name evidence="3" type="ORF">BUALT_Bualt13G0066400</name>
</gene>
<evidence type="ECO:0000256" key="1">
    <source>
        <dbReference type="ARBA" id="ARBA00008668"/>
    </source>
</evidence>
<dbReference type="Pfam" id="PF00657">
    <property type="entry name" value="Lipase_GDSL"/>
    <property type="match status" value="1"/>
</dbReference>
<organism evidence="3 4">
    <name type="scientific">Buddleja alternifolia</name>
    <dbReference type="NCBI Taxonomy" id="168488"/>
    <lineage>
        <taxon>Eukaryota</taxon>
        <taxon>Viridiplantae</taxon>
        <taxon>Streptophyta</taxon>
        <taxon>Embryophyta</taxon>
        <taxon>Tracheophyta</taxon>
        <taxon>Spermatophyta</taxon>
        <taxon>Magnoliopsida</taxon>
        <taxon>eudicotyledons</taxon>
        <taxon>Gunneridae</taxon>
        <taxon>Pentapetalae</taxon>
        <taxon>asterids</taxon>
        <taxon>lamiids</taxon>
        <taxon>Lamiales</taxon>
        <taxon>Scrophulariaceae</taxon>
        <taxon>Buddlejeae</taxon>
        <taxon>Buddleja</taxon>
    </lineage>
</organism>
<dbReference type="EMBL" id="WHWC01000013">
    <property type="protein sequence ID" value="KAG8371233.1"/>
    <property type="molecule type" value="Genomic_DNA"/>
</dbReference>
<dbReference type="InterPro" id="IPR001087">
    <property type="entry name" value="GDSL"/>
</dbReference>
<proteinExistence type="inferred from homology"/>
<accession>A0AAV6WL05</accession>
<dbReference type="PANTHER" id="PTHR22835">
    <property type="entry name" value="ZINC FINGER FYVE DOMAIN CONTAINING PROTEIN"/>
    <property type="match status" value="1"/>
</dbReference>
<sequence>MSVYSIPFSTTAAAIAASFFSSDGFSSLAAPFSPLLSVNTHSDVSENTQSVAAGDHTSAIVGELPSAAAFNSLDGHTHQAAASNHFYHFGDGFTDIGNSIKLGIVSVDTNPAASLPYGITTPGRPTGRWSDGYTDLDYAAVDFGLPHITPYLSMNASEDYDGIVFSVARSPVLELRFFESRGVKFPSFATPLRTQLNWFRDYLNSTCSTQTDCATRLENALLLLGHIDGNDIGYPLAQDKSIEEVRTYVRPVIRETINAARELIGLGAKLIIIPGNAPLGCYPYILTSVISNDPTSYDDLGCLRSVNDLIQSKNKDLQQAIIELGREFPNVTINFGEIFSGPNGDLALKSCCGIGGNYNYDPTENKFCGRPGVPVCPYPDQYVFWDGLHFANLAYARIETLLIAPALVTLNCTSNSSALMSPITDTVSTM</sequence>
<protein>
    <recommendedName>
        <fullName evidence="5">GDSL esterase/lipase</fullName>
    </recommendedName>
</protein>
<dbReference type="GO" id="GO:0016788">
    <property type="term" value="F:hydrolase activity, acting on ester bonds"/>
    <property type="evidence" value="ECO:0007669"/>
    <property type="project" value="InterPro"/>
</dbReference>
<evidence type="ECO:0000256" key="2">
    <source>
        <dbReference type="ARBA" id="ARBA00023180"/>
    </source>
</evidence>
<comment type="similarity">
    <text evidence="1">Belongs to the 'GDSL' lipolytic enzyme family.</text>
</comment>
<evidence type="ECO:0000313" key="4">
    <source>
        <dbReference type="Proteomes" id="UP000826271"/>
    </source>
</evidence>
<reference evidence="3" key="1">
    <citation type="submission" date="2019-10" db="EMBL/GenBank/DDBJ databases">
        <authorList>
            <person name="Zhang R."/>
            <person name="Pan Y."/>
            <person name="Wang J."/>
            <person name="Ma R."/>
            <person name="Yu S."/>
        </authorList>
    </citation>
    <scope>NUCLEOTIDE SEQUENCE</scope>
    <source>
        <strain evidence="3">LA-IB0</strain>
        <tissue evidence="3">Leaf</tissue>
    </source>
</reference>
<dbReference type="Gene3D" id="3.40.50.1110">
    <property type="entry name" value="SGNH hydrolase"/>
    <property type="match status" value="1"/>
</dbReference>
<name>A0AAV6WL05_9LAMI</name>
<dbReference type="PANTHER" id="PTHR22835:SF683">
    <property type="entry name" value="OS05G0506800 PROTEIN"/>
    <property type="match status" value="1"/>
</dbReference>
<dbReference type="AlphaFoldDB" id="A0AAV6WL05"/>
<dbReference type="InterPro" id="IPR036514">
    <property type="entry name" value="SGNH_hydro_sf"/>
</dbReference>
<evidence type="ECO:0008006" key="5">
    <source>
        <dbReference type="Google" id="ProtNLM"/>
    </source>
</evidence>
<evidence type="ECO:0000313" key="3">
    <source>
        <dbReference type="EMBL" id="KAG8371233.1"/>
    </source>
</evidence>
<keyword evidence="2" id="KW-0325">Glycoprotein</keyword>
<keyword evidence="4" id="KW-1185">Reference proteome</keyword>